<gene>
    <name evidence="2" type="ORF">APLA_LOCUS1168</name>
</gene>
<dbReference type="PANTHER" id="PTHR47272">
    <property type="entry name" value="DDE_TNP_1_7 DOMAIN-CONTAINING PROTEIN"/>
    <property type="match status" value="1"/>
</dbReference>
<comment type="caution">
    <text evidence="2">The sequence shown here is derived from an EMBL/GenBank/DDBJ whole genome shotgun (WGS) entry which is preliminary data.</text>
</comment>
<dbReference type="EMBL" id="CADEBC010000088">
    <property type="protein sequence ID" value="CAB3222575.1"/>
    <property type="molecule type" value="Genomic_DNA"/>
</dbReference>
<protein>
    <recommendedName>
        <fullName evidence="1">PiggyBac transposable element-derived protein domain-containing protein</fullName>
    </recommendedName>
</protein>
<organism evidence="2 3">
    <name type="scientific">Arctia plantaginis</name>
    <name type="common">Wood tiger moth</name>
    <name type="synonym">Phalaena plantaginis</name>
    <dbReference type="NCBI Taxonomy" id="874455"/>
    <lineage>
        <taxon>Eukaryota</taxon>
        <taxon>Metazoa</taxon>
        <taxon>Ecdysozoa</taxon>
        <taxon>Arthropoda</taxon>
        <taxon>Hexapoda</taxon>
        <taxon>Insecta</taxon>
        <taxon>Pterygota</taxon>
        <taxon>Neoptera</taxon>
        <taxon>Endopterygota</taxon>
        <taxon>Lepidoptera</taxon>
        <taxon>Glossata</taxon>
        <taxon>Ditrysia</taxon>
        <taxon>Noctuoidea</taxon>
        <taxon>Erebidae</taxon>
        <taxon>Arctiinae</taxon>
        <taxon>Arctia</taxon>
    </lineage>
</organism>
<dbReference type="Proteomes" id="UP000494106">
    <property type="component" value="Unassembled WGS sequence"/>
</dbReference>
<evidence type="ECO:0000313" key="2">
    <source>
        <dbReference type="EMBL" id="CAB3222575.1"/>
    </source>
</evidence>
<dbReference type="AlphaFoldDB" id="A0A8S0YTK7"/>
<feature type="domain" description="PiggyBac transposable element-derived protein" evidence="1">
    <location>
        <begin position="24"/>
        <end position="126"/>
    </location>
</feature>
<sequence>MINRIPKHISLISDKELMAKGRGTTFTTVRGDGNLAITKWQDNKPVYLLSSCYAAEKTDTCRRWSKLHKTYLTVTRPEVIKEYNLSMGGVDLADLMLSDCPSRARTKKWTIRFILHMLDIAVTNSWFVYRIECMVKGIACKRIMQLQEFKMSLGHYFVEANDVSSDSTESDSEGILEPKHKRRKVSIVPLPSDIRRSQKADHMPIRSTVQNRCRLPGCKQKSRTKCSKCNIYLCNTLNRNCYQSFHK</sequence>
<evidence type="ECO:0000313" key="3">
    <source>
        <dbReference type="Proteomes" id="UP000494106"/>
    </source>
</evidence>
<accession>A0A8S0YTK7</accession>
<reference evidence="2 3" key="1">
    <citation type="submission" date="2020-04" db="EMBL/GenBank/DDBJ databases">
        <authorList>
            <person name="Wallbank WR R."/>
            <person name="Pardo Diaz C."/>
            <person name="Kozak K."/>
            <person name="Martin S."/>
            <person name="Jiggins C."/>
            <person name="Moest M."/>
            <person name="Warren A I."/>
            <person name="Byers J.R.P. K."/>
            <person name="Montejo-Kovacevich G."/>
            <person name="Yen C E."/>
        </authorList>
    </citation>
    <scope>NUCLEOTIDE SEQUENCE [LARGE SCALE GENOMIC DNA]</scope>
</reference>
<dbReference type="OrthoDB" id="8062195at2759"/>
<name>A0A8S0YTK7_ARCPL</name>
<proteinExistence type="predicted"/>
<dbReference type="PANTHER" id="PTHR47272:SF2">
    <property type="entry name" value="PIGGYBAC TRANSPOSABLE ELEMENT-DERIVED PROTEIN 3-LIKE"/>
    <property type="match status" value="1"/>
</dbReference>
<keyword evidence="3" id="KW-1185">Reference proteome</keyword>
<dbReference type="Pfam" id="PF13843">
    <property type="entry name" value="DDE_Tnp_1_7"/>
    <property type="match status" value="1"/>
</dbReference>
<dbReference type="InterPro" id="IPR029526">
    <property type="entry name" value="PGBD"/>
</dbReference>
<evidence type="ECO:0000259" key="1">
    <source>
        <dbReference type="Pfam" id="PF13843"/>
    </source>
</evidence>